<protein>
    <submittedName>
        <fullName evidence="1">Uncharacterized protein</fullName>
    </submittedName>
</protein>
<dbReference type="EMBL" id="JTDY01002451">
    <property type="protein sequence ID" value="KOB71388.1"/>
    <property type="molecule type" value="Genomic_DNA"/>
</dbReference>
<keyword evidence="2" id="KW-1185">Reference proteome</keyword>
<reference evidence="1 2" key="1">
    <citation type="journal article" date="2015" name="Genome Biol. Evol.">
        <title>The genome of winter moth (Operophtera brumata) provides a genomic perspective on sexual dimorphism and phenology.</title>
        <authorList>
            <person name="Derks M.F."/>
            <person name="Smit S."/>
            <person name="Salis L."/>
            <person name="Schijlen E."/>
            <person name="Bossers A."/>
            <person name="Mateman C."/>
            <person name="Pijl A.S."/>
            <person name="de Ridder D."/>
            <person name="Groenen M.A."/>
            <person name="Visser M.E."/>
            <person name="Megens H.J."/>
        </authorList>
    </citation>
    <scope>NUCLEOTIDE SEQUENCE [LARGE SCALE GENOMIC DNA]</scope>
    <source>
        <strain evidence="1">WM2013NL</strain>
        <tissue evidence="1">Head and thorax</tissue>
    </source>
</reference>
<organism evidence="1 2">
    <name type="scientific">Operophtera brumata</name>
    <name type="common">Winter moth</name>
    <name type="synonym">Phalaena brumata</name>
    <dbReference type="NCBI Taxonomy" id="104452"/>
    <lineage>
        <taxon>Eukaryota</taxon>
        <taxon>Metazoa</taxon>
        <taxon>Ecdysozoa</taxon>
        <taxon>Arthropoda</taxon>
        <taxon>Hexapoda</taxon>
        <taxon>Insecta</taxon>
        <taxon>Pterygota</taxon>
        <taxon>Neoptera</taxon>
        <taxon>Endopterygota</taxon>
        <taxon>Lepidoptera</taxon>
        <taxon>Glossata</taxon>
        <taxon>Ditrysia</taxon>
        <taxon>Geometroidea</taxon>
        <taxon>Geometridae</taxon>
        <taxon>Larentiinae</taxon>
        <taxon>Operophtera</taxon>
    </lineage>
</organism>
<dbReference type="Gene3D" id="2.20.25.240">
    <property type="match status" value="1"/>
</dbReference>
<sequence>MFLAISDPRSCLNSEINEVPKCIYTFSVKYIVSKNGNPVMQYGSYRFSRHSDYKKGSENPKCRWICMRTHKGCRAAAYTFENKLIKIKNNRRLILVYPKKVVQSSNMGQTDTTATAATSVGILNSFLLLHLDKAELSSNAGLIGTTDIVHAEKGSRDAVGSA</sequence>
<name>A0A0L7L7D0_OPEBR</name>
<gene>
    <name evidence="1" type="ORF">OBRU01_13768</name>
</gene>
<dbReference type="AlphaFoldDB" id="A0A0L7L7D0"/>
<proteinExistence type="predicted"/>
<comment type="caution">
    <text evidence="1">The sequence shown here is derived from an EMBL/GenBank/DDBJ whole genome shotgun (WGS) entry which is preliminary data.</text>
</comment>
<dbReference type="Proteomes" id="UP000037510">
    <property type="component" value="Unassembled WGS sequence"/>
</dbReference>
<evidence type="ECO:0000313" key="1">
    <source>
        <dbReference type="EMBL" id="KOB71388.1"/>
    </source>
</evidence>
<evidence type="ECO:0000313" key="2">
    <source>
        <dbReference type="Proteomes" id="UP000037510"/>
    </source>
</evidence>
<accession>A0A0L7L7D0</accession>